<dbReference type="STRING" id="151549.A0A4C1XQ86"/>
<dbReference type="InterPro" id="IPR036397">
    <property type="entry name" value="RNaseH_sf"/>
</dbReference>
<organism evidence="1 2">
    <name type="scientific">Eumeta variegata</name>
    <name type="common">Bagworm moth</name>
    <name type="synonym">Eumeta japonica</name>
    <dbReference type="NCBI Taxonomy" id="151549"/>
    <lineage>
        <taxon>Eukaryota</taxon>
        <taxon>Metazoa</taxon>
        <taxon>Ecdysozoa</taxon>
        <taxon>Arthropoda</taxon>
        <taxon>Hexapoda</taxon>
        <taxon>Insecta</taxon>
        <taxon>Pterygota</taxon>
        <taxon>Neoptera</taxon>
        <taxon>Endopterygota</taxon>
        <taxon>Lepidoptera</taxon>
        <taxon>Glossata</taxon>
        <taxon>Ditrysia</taxon>
        <taxon>Tineoidea</taxon>
        <taxon>Psychidae</taxon>
        <taxon>Oiketicinae</taxon>
        <taxon>Eumeta</taxon>
    </lineage>
</organism>
<reference evidence="1 2" key="1">
    <citation type="journal article" date="2019" name="Commun. Biol.">
        <title>The bagworm genome reveals a unique fibroin gene that provides high tensile strength.</title>
        <authorList>
            <person name="Kono N."/>
            <person name="Nakamura H."/>
            <person name="Ohtoshi R."/>
            <person name="Tomita M."/>
            <person name="Numata K."/>
            <person name="Arakawa K."/>
        </authorList>
    </citation>
    <scope>NUCLEOTIDE SEQUENCE [LARGE SCALE GENOMIC DNA]</scope>
</reference>
<dbReference type="Proteomes" id="UP000299102">
    <property type="component" value="Unassembled WGS sequence"/>
</dbReference>
<gene>
    <name evidence="1" type="ORF">EVAR_14934_1</name>
</gene>
<dbReference type="GO" id="GO:0003676">
    <property type="term" value="F:nucleic acid binding"/>
    <property type="evidence" value="ECO:0007669"/>
    <property type="project" value="InterPro"/>
</dbReference>
<protein>
    <recommendedName>
        <fullName evidence="3">Mariner Mos1 transposase</fullName>
    </recommendedName>
</protein>
<dbReference type="AlphaFoldDB" id="A0A4C1XQ86"/>
<dbReference type="PANTHER" id="PTHR46060">
    <property type="entry name" value="MARINER MOS1 TRANSPOSASE-LIKE PROTEIN"/>
    <property type="match status" value="1"/>
</dbReference>
<name>A0A4C1XQ86_EUMVA</name>
<dbReference type="OrthoDB" id="10017160at2759"/>
<dbReference type="PANTHER" id="PTHR46060:SF3">
    <property type="entry name" value="PROTEIN GVQW3"/>
    <property type="match status" value="1"/>
</dbReference>
<dbReference type="InterPro" id="IPR012337">
    <property type="entry name" value="RNaseH-like_sf"/>
</dbReference>
<dbReference type="InterPro" id="IPR052709">
    <property type="entry name" value="Transposase-MT_Hybrid"/>
</dbReference>
<sequence>MYAPGTDLGNQSVCAGTHPSDVLSLVSRRSAHDRLVASLCLGLLFRMIKDLSRRIILHHDNASCYTSAETSRFFEGQKIELTSLPPYSPDLVSNDFYLFPSVKNKLGSQRFSSCKEAVHALKMHIWSNLNRNGKANTWRVNGMWNCGRNCTRLGGSEYAENAQVVPPVPRLVESADKTRALEPPL</sequence>
<evidence type="ECO:0000313" key="2">
    <source>
        <dbReference type="Proteomes" id="UP000299102"/>
    </source>
</evidence>
<dbReference type="EMBL" id="BGZK01000895">
    <property type="protein sequence ID" value="GBP64365.1"/>
    <property type="molecule type" value="Genomic_DNA"/>
</dbReference>
<dbReference type="Gene3D" id="3.30.420.10">
    <property type="entry name" value="Ribonuclease H-like superfamily/Ribonuclease H"/>
    <property type="match status" value="1"/>
</dbReference>
<comment type="caution">
    <text evidence="1">The sequence shown here is derived from an EMBL/GenBank/DDBJ whole genome shotgun (WGS) entry which is preliminary data.</text>
</comment>
<keyword evidence="2" id="KW-1185">Reference proteome</keyword>
<evidence type="ECO:0000313" key="1">
    <source>
        <dbReference type="EMBL" id="GBP64365.1"/>
    </source>
</evidence>
<evidence type="ECO:0008006" key="3">
    <source>
        <dbReference type="Google" id="ProtNLM"/>
    </source>
</evidence>
<proteinExistence type="predicted"/>
<accession>A0A4C1XQ86</accession>
<dbReference type="SUPFAM" id="SSF53098">
    <property type="entry name" value="Ribonuclease H-like"/>
    <property type="match status" value="1"/>
</dbReference>